<comment type="caution">
    <text evidence="2">The sequence shown here is derived from an EMBL/GenBank/DDBJ whole genome shotgun (WGS) entry which is preliminary data.</text>
</comment>
<name>A0A0M9ENH5_FUSLA</name>
<keyword evidence="3" id="KW-1185">Reference proteome</keyword>
<proteinExistence type="predicted"/>
<feature type="chain" id="PRO_5005834819" evidence="1">
    <location>
        <begin position="21"/>
        <end position="540"/>
    </location>
</feature>
<evidence type="ECO:0000313" key="2">
    <source>
        <dbReference type="EMBL" id="KPA36276.1"/>
    </source>
</evidence>
<sequence length="540" mass="62191">MSDPTAIIALIVSMVALVIALAQLLAQVIGTVEGYRRCQAAVMGAWARKTHRVWHWRQCRYETLFTTPEIVLTPYDPSSSESVAMTGYEDSRKQTFEIEDKIDPSHQLVCWVYLLSALHESIAPIAREVFAIIPHQNRRLDNTTWPTIHFRQRSWDFMPPDVVRPYATTRVNDIAILACRAGVTWKDFRPAEGIMEGQGGGHVFSATTVRGIGVMLNYTRISDGDNGHSSHLPGHLCVCTPEADMMWFGILGGSPMLARQDKLPPRYQVGTLDELYGTLWEIDPEGIAVKHCNETQRRQAGLLHGVCDIVPMLAPWLRQPGSMVNEYPRPLGGTKGLTWHCTAYKVFYEELKKYNRDGTWQTRQIAIYYEQLHQGYGREWDGVSKGLTSRRMDFYDTLERMYKETTDYFTGALPAYCYATDTKWQQSHYIDLVSAHLREAPRSFADGEREVREGRGIYDYLNTDGDRYWRGEAMYYYWCYMPDYVRYMGQRGCKNAQLVEEAWITLVFRAFLWQRAHIPIENDQPIPSQYYGSRLPIFIS</sequence>
<feature type="signal peptide" evidence="1">
    <location>
        <begin position="1"/>
        <end position="20"/>
    </location>
</feature>
<keyword evidence="1" id="KW-0732">Signal</keyword>
<evidence type="ECO:0000256" key="1">
    <source>
        <dbReference type="SAM" id="SignalP"/>
    </source>
</evidence>
<dbReference type="AlphaFoldDB" id="A0A0M9ENH5"/>
<dbReference type="EMBL" id="JXCE01000692">
    <property type="protein sequence ID" value="KPA36276.1"/>
    <property type="molecule type" value="Genomic_DNA"/>
</dbReference>
<organism evidence="2 3">
    <name type="scientific">Fusarium langsethiae</name>
    <dbReference type="NCBI Taxonomy" id="179993"/>
    <lineage>
        <taxon>Eukaryota</taxon>
        <taxon>Fungi</taxon>
        <taxon>Dikarya</taxon>
        <taxon>Ascomycota</taxon>
        <taxon>Pezizomycotina</taxon>
        <taxon>Sordariomycetes</taxon>
        <taxon>Hypocreomycetidae</taxon>
        <taxon>Hypocreales</taxon>
        <taxon>Nectriaceae</taxon>
        <taxon>Fusarium</taxon>
    </lineage>
</organism>
<evidence type="ECO:0000313" key="3">
    <source>
        <dbReference type="Proteomes" id="UP000037904"/>
    </source>
</evidence>
<accession>A0A0M9ENH5</accession>
<gene>
    <name evidence="2" type="ORF">FLAG1_10970</name>
</gene>
<dbReference type="OrthoDB" id="5227693at2759"/>
<protein>
    <submittedName>
        <fullName evidence="2">Uncharacterized protein</fullName>
    </submittedName>
</protein>
<reference evidence="2 3" key="1">
    <citation type="submission" date="2015-04" db="EMBL/GenBank/DDBJ databases">
        <title>The draft genome sequence of Fusarium langsethiae, a T-2/HT-2 mycotoxin producer.</title>
        <authorList>
            <person name="Lysoe E."/>
            <person name="Divon H.H."/>
            <person name="Terzi V."/>
            <person name="Orru L."/>
            <person name="Lamontanara A."/>
            <person name="Kolseth A.-K."/>
            <person name="Frandsen R.J."/>
            <person name="Nielsen K."/>
            <person name="Thrane U."/>
        </authorList>
    </citation>
    <scope>NUCLEOTIDE SEQUENCE [LARGE SCALE GENOMIC DNA]</scope>
    <source>
        <strain evidence="2 3">Fl201059</strain>
    </source>
</reference>
<dbReference type="Proteomes" id="UP000037904">
    <property type="component" value="Unassembled WGS sequence"/>
</dbReference>